<comment type="caution">
    <text evidence="1">The sequence shown here is derived from an EMBL/GenBank/DDBJ whole genome shotgun (WGS) entry which is preliminary data.</text>
</comment>
<dbReference type="SUPFAM" id="SSF101094">
    <property type="entry name" value="Staphylocoagulase"/>
    <property type="match status" value="1"/>
</dbReference>
<organism evidence="1 2">
    <name type="scientific">Neocallimastix californiae</name>
    <dbReference type="NCBI Taxonomy" id="1754190"/>
    <lineage>
        <taxon>Eukaryota</taxon>
        <taxon>Fungi</taxon>
        <taxon>Fungi incertae sedis</taxon>
        <taxon>Chytridiomycota</taxon>
        <taxon>Chytridiomycota incertae sedis</taxon>
        <taxon>Neocallimastigomycetes</taxon>
        <taxon>Neocallimastigales</taxon>
        <taxon>Neocallimastigaceae</taxon>
        <taxon>Neocallimastix</taxon>
    </lineage>
</organism>
<dbReference type="EMBL" id="MCOG01000098">
    <property type="protein sequence ID" value="ORY50144.1"/>
    <property type="molecule type" value="Genomic_DNA"/>
</dbReference>
<sequence length="123" mass="14644">MENFNKKIYDGKLKKEKIYQAPEPIQRRIPGMDDCQVNGTLLCNEKQKKLINNMNNIRISNEKYLREHPEINDIIGFFVSEVLKNKPKDIQEYASEILSSDTLKDDIEKYKEEYFEIKELNKK</sequence>
<protein>
    <recommendedName>
        <fullName evidence="3">RIIa domain-containing protein</fullName>
    </recommendedName>
</protein>
<dbReference type="Proteomes" id="UP000193920">
    <property type="component" value="Unassembled WGS sequence"/>
</dbReference>
<dbReference type="InterPro" id="IPR059162">
    <property type="entry name" value="RIIAD1"/>
</dbReference>
<gene>
    <name evidence="1" type="ORF">LY90DRAFT_702948</name>
</gene>
<evidence type="ECO:0000313" key="1">
    <source>
        <dbReference type="EMBL" id="ORY50144.1"/>
    </source>
</evidence>
<evidence type="ECO:0000313" key="2">
    <source>
        <dbReference type="Proteomes" id="UP000193920"/>
    </source>
</evidence>
<proteinExistence type="predicted"/>
<accession>A0A1Y2CTH7</accession>
<name>A0A1Y2CTH7_9FUNG</name>
<dbReference type="AlphaFoldDB" id="A0A1Y2CTH7"/>
<keyword evidence="2" id="KW-1185">Reference proteome</keyword>
<evidence type="ECO:0008006" key="3">
    <source>
        <dbReference type="Google" id="ProtNLM"/>
    </source>
</evidence>
<dbReference type="OrthoDB" id="10249338at2759"/>
<reference evidence="1 2" key="1">
    <citation type="submission" date="2016-08" db="EMBL/GenBank/DDBJ databases">
        <title>A Parts List for Fungal Cellulosomes Revealed by Comparative Genomics.</title>
        <authorList>
            <consortium name="DOE Joint Genome Institute"/>
            <person name="Haitjema C.H."/>
            <person name="Gilmore S.P."/>
            <person name="Henske J.K."/>
            <person name="Solomon K.V."/>
            <person name="De Groot R."/>
            <person name="Kuo A."/>
            <person name="Mondo S.J."/>
            <person name="Salamov A.A."/>
            <person name="Labutti K."/>
            <person name="Zhao Z."/>
            <person name="Chiniquy J."/>
            <person name="Barry K."/>
            <person name="Brewer H.M."/>
            <person name="Purvine S.O."/>
            <person name="Wright A.T."/>
            <person name="Boxma B."/>
            <person name="Van Alen T."/>
            <person name="Hackstein J.H."/>
            <person name="Baker S.E."/>
            <person name="Grigoriev I.V."/>
            <person name="O'Malley M.A."/>
        </authorList>
    </citation>
    <scope>NUCLEOTIDE SEQUENCE [LARGE SCALE GENOMIC DNA]</scope>
    <source>
        <strain evidence="1 2">G1</strain>
    </source>
</reference>
<dbReference type="CDD" id="cd22971">
    <property type="entry name" value="DD_RIIAD1"/>
    <property type="match status" value="1"/>
</dbReference>